<name>A0AAQ1NXT0_LEPIR</name>
<reference evidence="1 2" key="1">
    <citation type="submission" date="2017-11" db="EMBL/GenBank/DDBJ databases">
        <authorList>
            <person name="Lechat P."/>
        </authorList>
    </citation>
    <scope>NUCLEOTIDE SEQUENCE [LARGE SCALE GENOMIC DNA]</scope>
    <source>
        <strain evidence="1">L495</strain>
    </source>
</reference>
<organism evidence="1 2">
    <name type="scientific">Leptospira interrogans serovar Manilae</name>
    <dbReference type="NCBI Taxonomy" id="214675"/>
    <lineage>
        <taxon>Bacteria</taxon>
        <taxon>Pseudomonadati</taxon>
        <taxon>Spirochaetota</taxon>
        <taxon>Spirochaetia</taxon>
        <taxon>Leptospirales</taxon>
        <taxon>Leptospiraceae</taxon>
        <taxon>Leptospira</taxon>
    </lineage>
</organism>
<comment type="caution">
    <text evidence="1">The sequence shown here is derived from an EMBL/GenBank/DDBJ whole genome shotgun (WGS) entry which is preliminary data.</text>
</comment>
<dbReference type="Proteomes" id="UP000234460">
    <property type="component" value="Chromosome LMANV2"/>
</dbReference>
<sequence>MGTTTKLRFICKMMWELLQITILGINSKIVETHTFRKFPYAKLTLK</sequence>
<accession>A0AAQ1NXT0</accession>
<proteinExistence type="predicted"/>
<dbReference type="AntiFam" id="ANF00051">
    <property type="entry name" value="Translation of DNA tandem repeat"/>
</dbReference>
<evidence type="ECO:0000313" key="1">
    <source>
        <dbReference type="EMBL" id="SOR60521.1"/>
    </source>
</evidence>
<dbReference type="EMBL" id="OEJX01000009">
    <property type="protein sequence ID" value="SOR60521.1"/>
    <property type="molecule type" value="Genomic_DNA"/>
</dbReference>
<protein>
    <submittedName>
        <fullName evidence="1">Uncharacterized protein</fullName>
    </submittedName>
</protein>
<evidence type="ECO:0000313" key="2">
    <source>
        <dbReference type="Proteomes" id="UP000234460"/>
    </source>
</evidence>
<dbReference type="AlphaFoldDB" id="A0AAQ1NXT0"/>
<gene>
    <name evidence="1" type="ORF">LMANV2_170138</name>
</gene>